<dbReference type="EMBL" id="MN740969">
    <property type="protein sequence ID" value="QHU20525.1"/>
    <property type="molecule type" value="Genomic_DNA"/>
</dbReference>
<reference evidence="2" key="1">
    <citation type="journal article" date="2020" name="Nature">
        <title>Giant virus diversity and host interactions through global metagenomics.</title>
        <authorList>
            <person name="Schulz F."/>
            <person name="Roux S."/>
            <person name="Paez-Espino D."/>
            <person name="Jungbluth S."/>
            <person name="Walsh D.A."/>
            <person name="Denef V.J."/>
            <person name="McMahon K.D."/>
            <person name="Konstantinidis K.T."/>
            <person name="Eloe-Fadrosh E.A."/>
            <person name="Kyrpides N.C."/>
            <person name="Woyke T."/>
        </authorList>
    </citation>
    <scope>NUCLEOTIDE SEQUENCE</scope>
    <source>
        <strain evidence="2">GVMAG-S-3300013093-109</strain>
    </source>
</reference>
<dbReference type="Pfam" id="PF19065">
    <property type="entry name" value="P8_CR"/>
    <property type="match status" value="1"/>
</dbReference>
<organism evidence="2">
    <name type="scientific">viral metagenome</name>
    <dbReference type="NCBI Taxonomy" id="1070528"/>
    <lineage>
        <taxon>unclassified sequences</taxon>
        <taxon>metagenomes</taxon>
        <taxon>organismal metagenomes</taxon>
    </lineage>
</organism>
<protein>
    <recommendedName>
        <fullName evidence="1">Minor capsid protein P8 central region domain-containing protein</fullName>
    </recommendedName>
</protein>
<sequence length="189" mass="21023">MSSAGAPIPDFQLPYTSYAHGGQNGRVNLAAQPSATGTSVPDSAGFSYPKQTEVSFAGDMLRGNWDHTALSDAFFTRTNAAAIQMAIKKEVYRMSGPKKYVIDDQDVDELKMIMRAMYLQYAKNNTFNIEGQIQELNDLVVKWAAPRITSEIEHYQYYLDDISHLPVPLPQPIHMSSAGTKSLPFQPQM</sequence>
<name>A0A6C0KR88_9ZZZZ</name>
<evidence type="ECO:0000259" key="1">
    <source>
        <dbReference type="Pfam" id="PF19065"/>
    </source>
</evidence>
<feature type="domain" description="Minor capsid protein P8 central region" evidence="1">
    <location>
        <begin position="66"/>
        <end position="186"/>
    </location>
</feature>
<accession>A0A6C0KR88</accession>
<proteinExistence type="predicted"/>
<dbReference type="AlphaFoldDB" id="A0A6C0KR88"/>
<dbReference type="InterPro" id="IPR043916">
    <property type="entry name" value="P8_CR"/>
</dbReference>
<evidence type="ECO:0000313" key="2">
    <source>
        <dbReference type="EMBL" id="QHU20525.1"/>
    </source>
</evidence>